<dbReference type="AlphaFoldDB" id="A0A4Z0YGB1"/>
<comment type="caution">
    <text evidence="1">The sequence shown here is derived from an EMBL/GenBank/DDBJ whole genome shotgun (WGS) entry which is preliminary data.</text>
</comment>
<keyword evidence="2" id="KW-1185">Reference proteome</keyword>
<accession>A0A4Z0YGB1</accession>
<dbReference type="Proteomes" id="UP000297714">
    <property type="component" value="Unassembled WGS sequence"/>
</dbReference>
<gene>
    <name evidence="1" type="ORF">CAGA_01490</name>
</gene>
<reference evidence="1 2" key="1">
    <citation type="submission" date="2019-04" db="EMBL/GenBank/DDBJ databases">
        <authorList>
            <person name="Poehlein A."/>
            <person name="Bengelsdorf F.R."/>
            <person name="Duerre P."/>
            <person name="Daniel R."/>
        </authorList>
    </citation>
    <scope>NUCLEOTIDE SEQUENCE [LARGE SCALE GENOMIC DNA]</scope>
    <source>
        <strain evidence="1 2">BS-1</strain>
    </source>
</reference>
<dbReference type="EMBL" id="SRMQ01000001">
    <property type="protein sequence ID" value="TGJ77753.1"/>
    <property type="molecule type" value="Genomic_DNA"/>
</dbReference>
<sequence length="74" mass="8415">MGLRRMAWALNIFLQYRDAKNGRNIPSCCVCIVGHYDFQRMDAGGLCLFAHNSCSAFVFIGYEPTVWNYADLCV</sequence>
<proteinExistence type="predicted"/>
<organism evidence="1 2">
    <name type="scientific">Caproiciproducens galactitolivorans</name>
    <dbReference type="NCBI Taxonomy" id="642589"/>
    <lineage>
        <taxon>Bacteria</taxon>
        <taxon>Bacillati</taxon>
        <taxon>Bacillota</taxon>
        <taxon>Clostridia</taxon>
        <taxon>Eubacteriales</taxon>
        <taxon>Acutalibacteraceae</taxon>
        <taxon>Caproiciproducens</taxon>
    </lineage>
</organism>
<evidence type="ECO:0000313" key="2">
    <source>
        <dbReference type="Proteomes" id="UP000297714"/>
    </source>
</evidence>
<protein>
    <submittedName>
        <fullName evidence="1">Uncharacterized protein</fullName>
    </submittedName>
</protein>
<name>A0A4Z0YGB1_9FIRM</name>
<evidence type="ECO:0000313" key="1">
    <source>
        <dbReference type="EMBL" id="TGJ77753.1"/>
    </source>
</evidence>